<protein>
    <submittedName>
        <fullName evidence="5">Leucine-rich repeat-containing protein kinase family protein</fullName>
        <ecNumber evidence="5">2.7.-.-</ecNumber>
    </submittedName>
</protein>
<evidence type="ECO:0000259" key="4">
    <source>
        <dbReference type="PROSITE" id="PS50011"/>
    </source>
</evidence>
<dbReference type="PROSITE" id="PS00107">
    <property type="entry name" value="PROTEIN_KINASE_ATP"/>
    <property type="match status" value="1"/>
</dbReference>
<dbReference type="PROSITE" id="PS51450">
    <property type="entry name" value="LRR"/>
    <property type="match status" value="1"/>
</dbReference>
<dbReference type="InterPro" id="IPR003591">
    <property type="entry name" value="Leu-rich_rpt_typical-subtyp"/>
</dbReference>
<dbReference type="AlphaFoldDB" id="A0AB39I6D4"/>
<evidence type="ECO:0000256" key="2">
    <source>
        <dbReference type="ARBA" id="ARBA00022737"/>
    </source>
</evidence>
<dbReference type="Gene3D" id="3.30.200.20">
    <property type="entry name" value="Phosphorylase Kinase, domain 1"/>
    <property type="match status" value="1"/>
</dbReference>
<dbReference type="GO" id="GO:0004672">
    <property type="term" value="F:protein kinase activity"/>
    <property type="evidence" value="ECO:0007669"/>
    <property type="project" value="InterPro"/>
</dbReference>
<dbReference type="GO" id="GO:0005737">
    <property type="term" value="C:cytoplasm"/>
    <property type="evidence" value="ECO:0007669"/>
    <property type="project" value="TreeGrafter"/>
</dbReference>
<keyword evidence="5" id="KW-0808">Transferase</keyword>
<dbReference type="PROSITE" id="PS50011">
    <property type="entry name" value="PROTEIN_KINASE_DOM"/>
    <property type="match status" value="1"/>
</dbReference>
<keyword evidence="3" id="KW-0067">ATP-binding</keyword>
<dbReference type="Pfam" id="PF13855">
    <property type="entry name" value="LRR_8"/>
    <property type="match status" value="1"/>
</dbReference>
<dbReference type="EC" id="2.7.-.-" evidence="5"/>
<gene>
    <name evidence="5" type="ORF">AB4Y39_11135</name>
</gene>
<dbReference type="SMART" id="SM00364">
    <property type="entry name" value="LRR_BAC"/>
    <property type="match status" value="5"/>
</dbReference>
<dbReference type="EMBL" id="CP162607">
    <property type="protein sequence ID" value="XDK39192.1"/>
    <property type="molecule type" value="Genomic_DNA"/>
</dbReference>
<dbReference type="PANTHER" id="PTHR48051">
    <property type="match status" value="1"/>
</dbReference>
<dbReference type="InterPro" id="IPR017441">
    <property type="entry name" value="Protein_kinase_ATP_BS"/>
</dbReference>
<name>A0AB39I6D4_9PSED</name>
<feature type="binding site" evidence="3">
    <location>
        <position position="235"/>
    </location>
    <ligand>
        <name>ATP</name>
        <dbReference type="ChEBI" id="CHEBI:30616"/>
    </ligand>
</feature>
<dbReference type="Gene3D" id="1.10.510.10">
    <property type="entry name" value="Transferase(Phosphotransferase) domain 1"/>
    <property type="match status" value="1"/>
</dbReference>
<sequence>MHTLDDLKAGRLAGVTRLNLQCGLEQFPQEIFDLADSLEILNLTGNRLSELPDDLDRLYKLRVLFCSDNRFTRLPESVGRCPALEVVGFKSNRIEQVSPAALPRRLRALILTDNCISALPEALGDCPELQKLMLAGNRLHELPQRLARCQKLELLRIAANQLQTLPDWLLHLPRLAWLAYAGNPLPPAYCAPEDAGHCPRIDWQHINLAHVLGQGASGVIYQANWQQQDAPVAVKLYKGQMTSDGSPLNEMHACIAAGDHPQLVRLAGRIDNHPDQLPALVMQLIDPHWFNLAGPPTLEACTRDTYASERRLSLAAVKRLACAIASVGEHLHHHGIAHGDLYAHNILCDEQGQCLLGDFGAASFYAQDDSPTAAALQRIEVLAFGVLLGELLDCCDDDCDALRLLQRRCLQPQVPLRPAFAQISRQLQLIATP</sequence>
<dbReference type="PANTHER" id="PTHR48051:SF1">
    <property type="entry name" value="RAS SUPPRESSOR PROTEIN 1"/>
    <property type="match status" value="1"/>
</dbReference>
<dbReference type="InterPro" id="IPR011009">
    <property type="entry name" value="Kinase-like_dom_sf"/>
</dbReference>
<dbReference type="SUPFAM" id="SSF56112">
    <property type="entry name" value="Protein kinase-like (PK-like)"/>
    <property type="match status" value="1"/>
</dbReference>
<keyword evidence="5" id="KW-0418">Kinase</keyword>
<dbReference type="InterPro" id="IPR050216">
    <property type="entry name" value="LRR_domain-containing"/>
</dbReference>
<keyword evidence="1" id="KW-0433">Leucine-rich repeat</keyword>
<keyword evidence="2" id="KW-0677">Repeat</keyword>
<dbReference type="InterPro" id="IPR032675">
    <property type="entry name" value="LRR_dom_sf"/>
</dbReference>
<dbReference type="GO" id="GO:0005524">
    <property type="term" value="F:ATP binding"/>
    <property type="evidence" value="ECO:0007669"/>
    <property type="project" value="UniProtKB-UniRule"/>
</dbReference>
<dbReference type="RefSeq" id="WP_045183215.1">
    <property type="nucleotide sequence ID" value="NZ_CP162607.1"/>
</dbReference>
<evidence type="ECO:0000313" key="5">
    <source>
        <dbReference type="EMBL" id="XDK39192.1"/>
    </source>
</evidence>
<evidence type="ECO:0000256" key="3">
    <source>
        <dbReference type="PROSITE-ProRule" id="PRU10141"/>
    </source>
</evidence>
<dbReference type="SMART" id="SM00369">
    <property type="entry name" value="LRR_TYP"/>
    <property type="match status" value="5"/>
</dbReference>
<dbReference type="Pfam" id="PF00069">
    <property type="entry name" value="Pkinase"/>
    <property type="match status" value="1"/>
</dbReference>
<dbReference type="SUPFAM" id="SSF52058">
    <property type="entry name" value="L domain-like"/>
    <property type="match status" value="1"/>
</dbReference>
<organism evidence="5">
    <name type="scientific">Pseudomonas sp. Hg7Tf</name>
    <dbReference type="NCBI Taxonomy" id="3236988"/>
    <lineage>
        <taxon>Bacteria</taxon>
        <taxon>Pseudomonadati</taxon>
        <taxon>Pseudomonadota</taxon>
        <taxon>Gammaproteobacteria</taxon>
        <taxon>Pseudomonadales</taxon>
        <taxon>Pseudomonadaceae</taxon>
        <taxon>Pseudomonas</taxon>
    </lineage>
</organism>
<reference evidence="5" key="1">
    <citation type="submission" date="2024-07" db="EMBL/GenBank/DDBJ databases">
        <title>Identification and characteristics of a novel species of coltsfoot's symbiotic bacteria.</title>
        <authorList>
            <person name="Juszczyk A."/>
            <person name="Jasielczuk I."/>
            <person name="Gurgul A."/>
            <person name="Rogala M."/>
            <person name="Kowalczyk A."/>
            <person name="Szmatola T."/>
            <person name="Kosecka-Strojek M."/>
            <person name="Arent Z."/>
            <person name="Latowski D."/>
        </authorList>
    </citation>
    <scope>NUCLEOTIDE SEQUENCE</scope>
    <source>
        <strain evidence="5">Hg7Tf</strain>
    </source>
</reference>
<dbReference type="Pfam" id="PF00560">
    <property type="entry name" value="LRR_1"/>
    <property type="match status" value="1"/>
</dbReference>
<dbReference type="Gene3D" id="3.80.10.10">
    <property type="entry name" value="Ribonuclease Inhibitor"/>
    <property type="match status" value="2"/>
</dbReference>
<dbReference type="InterPro" id="IPR000719">
    <property type="entry name" value="Prot_kinase_dom"/>
</dbReference>
<keyword evidence="3" id="KW-0547">Nucleotide-binding</keyword>
<proteinExistence type="predicted"/>
<dbReference type="InterPro" id="IPR001611">
    <property type="entry name" value="Leu-rich_rpt"/>
</dbReference>
<accession>A0AB39I6D4</accession>
<feature type="domain" description="Protein kinase" evidence="4">
    <location>
        <begin position="206"/>
        <end position="433"/>
    </location>
</feature>
<evidence type="ECO:0000256" key="1">
    <source>
        <dbReference type="ARBA" id="ARBA00022614"/>
    </source>
</evidence>